<name>A0ABS4X7M6_9MICO</name>
<organism evidence="1 2">
    <name type="scientific">Brachybacterium sacelli</name>
    <dbReference type="NCBI Taxonomy" id="173364"/>
    <lineage>
        <taxon>Bacteria</taxon>
        <taxon>Bacillati</taxon>
        <taxon>Actinomycetota</taxon>
        <taxon>Actinomycetes</taxon>
        <taxon>Micrococcales</taxon>
        <taxon>Dermabacteraceae</taxon>
        <taxon>Brachybacterium</taxon>
    </lineage>
</organism>
<dbReference type="Proteomes" id="UP001519290">
    <property type="component" value="Unassembled WGS sequence"/>
</dbReference>
<proteinExistence type="predicted"/>
<dbReference type="EMBL" id="JAGIOD010000002">
    <property type="protein sequence ID" value="MBP2384464.1"/>
    <property type="molecule type" value="Genomic_DNA"/>
</dbReference>
<sequence>MFADDLSGVPAMEALRRTLLDSPGLIRPEERSALWILAARDEYYASALSAVRRLAQLRFDESVRASAREFSFEMQVAVDELESASGLAPPTSAW</sequence>
<keyword evidence="2" id="KW-1185">Reference proteome</keyword>
<accession>A0ABS4X7M6</accession>
<comment type="caution">
    <text evidence="1">The sequence shown here is derived from an EMBL/GenBank/DDBJ whole genome shotgun (WGS) entry which is preliminary data.</text>
</comment>
<reference evidence="1 2" key="1">
    <citation type="submission" date="2021-03" db="EMBL/GenBank/DDBJ databases">
        <title>Sequencing the genomes of 1000 actinobacteria strains.</title>
        <authorList>
            <person name="Klenk H.-P."/>
        </authorList>
    </citation>
    <scope>NUCLEOTIDE SEQUENCE [LARGE SCALE GENOMIC DNA]</scope>
    <source>
        <strain evidence="1 2">DSM 14566</strain>
    </source>
</reference>
<gene>
    <name evidence="1" type="ORF">JOF43_004453</name>
</gene>
<evidence type="ECO:0000313" key="2">
    <source>
        <dbReference type="Proteomes" id="UP001519290"/>
    </source>
</evidence>
<protein>
    <submittedName>
        <fullName evidence="1">Uncharacterized protein</fullName>
    </submittedName>
</protein>
<evidence type="ECO:0000313" key="1">
    <source>
        <dbReference type="EMBL" id="MBP2384464.1"/>
    </source>
</evidence>
<dbReference type="RefSeq" id="WP_209905307.1">
    <property type="nucleotide sequence ID" value="NZ_BAAAJW010000026.1"/>
</dbReference>